<evidence type="ECO:0000313" key="2">
    <source>
        <dbReference type="Proteomes" id="UP001158050"/>
    </source>
</evidence>
<proteinExistence type="predicted"/>
<keyword evidence="2" id="KW-1185">Reference proteome</keyword>
<comment type="caution">
    <text evidence="1">The sequence shown here is derived from an EMBL/GenBank/DDBJ whole genome shotgun (WGS) entry which is preliminary data.</text>
</comment>
<protein>
    <submittedName>
        <fullName evidence="1">Uncharacterized protein</fullName>
    </submittedName>
</protein>
<dbReference type="EMBL" id="FXUO01000006">
    <property type="protein sequence ID" value="SMP94659.1"/>
    <property type="molecule type" value="Genomic_DNA"/>
</dbReference>
<reference evidence="1 2" key="1">
    <citation type="submission" date="2017-05" db="EMBL/GenBank/DDBJ databases">
        <authorList>
            <person name="Varghese N."/>
            <person name="Submissions S."/>
        </authorList>
    </citation>
    <scope>NUCLEOTIDE SEQUENCE [LARGE SCALE GENOMIC DNA]</scope>
    <source>
        <strain evidence="1 2">DSM 18015</strain>
    </source>
</reference>
<name>A0ABY1R4D1_9FLAO</name>
<accession>A0ABY1R4D1</accession>
<sequence length="78" mass="9144">MTNVNKIKTTRNIDSDIEKMWEVIDEYLPANYTQEVIRKIPLVKPSNVRMVKRNRKGKIAIIRAMYDVAVETKKLLNP</sequence>
<gene>
    <name evidence="1" type="ORF">SAMN05421679_10663</name>
</gene>
<evidence type="ECO:0000313" key="1">
    <source>
        <dbReference type="EMBL" id="SMP94659.1"/>
    </source>
</evidence>
<dbReference type="Proteomes" id="UP001158050">
    <property type="component" value="Unassembled WGS sequence"/>
</dbReference>
<organism evidence="1 2">
    <name type="scientific">Epilithonimonas pallida</name>
    <dbReference type="NCBI Taxonomy" id="373671"/>
    <lineage>
        <taxon>Bacteria</taxon>
        <taxon>Pseudomonadati</taxon>
        <taxon>Bacteroidota</taxon>
        <taxon>Flavobacteriia</taxon>
        <taxon>Flavobacteriales</taxon>
        <taxon>Weeksellaceae</taxon>
        <taxon>Chryseobacterium group</taxon>
        <taxon>Epilithonimonas</taxon>
    </lineage>
</organism>
<dbReference type="RefSeq" id="WP_379954138.1">
    <property type="nucleotide sequence ID" value="NZ_JBHSGM010000016.1"/>
</dbReference>